<organism evidence="1 2">
    <name type="scientific">Chryseobacterium piscicola</name>
    <dbReference type="NCBI Taxonomy" id="551459"/>
    <lineage>
        <taxon>Bacteria</taxon>
        <taxon>Pseudomonadati</taxon>
        <taxon>Bacteroidota</taxon>
        <taxon>Flavobacteriia</taxon>
        <taxon>Flavobacteriales</taxon>
        <taxon>Weeksellaceae</taxon>
        <taxon>Chryseobacterium group</taxon>
        <taxon>Chryseobacterium</taxon>
    </lineage>
</organism>
<dbReference type="STRING" id="551459.SAMN05421796_10836"/>
<reference evidence="2" key="1">
    <citation type="submission" date="2017-01" db="EMBL/GenBank/DDBJ databases">
        <authorList>
            <person name="Varghese N."/>
            <person name="Submissions S."/>
        </authorList>
    </citation>
    <scope>NUCLEOTIDE SEQUENCE [LARGE SCALE GENOMIC DNA]</scope>
    <source>
        <strain evidence="2">DSM 21068</strain>
    </source>
</reference>
<name>A0A1N7NIK5_9FLAO</name>
<dbReference type="Proteomes" id="UP000186246">
    <property type="component" value="Unassembled WGS sequence"/>
</dbReference>
<dbReference type="Pfam" id="PF12099">
    <property type="entry name" value="DUF3575"/>
    <property type="match status" value="1"/>
</dbReference>
<proteinExistence type="predicted"/>
<dbReference type="EMBL" id="FTOJ01000008">
    <property type="protein sequence ID" value="SIS98174.1"/>
    <property type="molecule type" value="Genomic_DNA"/>
</dbReference>
<sequence>MTYSPTIREKGFYTSPKIKIISFFMILIFSICHSQNEVKGNTVFAPIGIINFAAEKQISNHLSLQIEAFVSPWKSFTGRHLQIYLGTAETRYYFTKKQNKWFLGAYISGGVFDIQKYNYWNDKHITNEEGVSLYNDDGTPRITSLYQRGFVYILGVDAGYKLKMSEHFNLEAFIGVGTVQGFYHGFFADTNLRYDKAEKWNKSGEILPTRGGVMISYVFK</sequence>
<gene>
    <name evidence="1" type="ORF">SAMN05421796_10836</name>
</gene>
<dbReference type="AlphaFoldDB" id="A0A1N7NIK5"/>
<accession>A0A1N7NIK5</accession>
<evidence type="ECO:0008006" key="3">
    <source>
        <dbReference type="Google" id="ProtNLM"/>
    </source>
</evidence>
<dbReference type="InterPro" id="IPR021958">
    <property type="entry name" value="DUF3575"/>
</dbReference>
<protein>
    <recommendedName>
        <fullName evidence="3">DUF3575 domain-containing protein</fullName>
    </recommendedName>
</protein>
<evidence type="ECO:0000313" key="1">
    <source>
        <dbReference type="EMBL" id="SIS98174.1"/>
    </source>
</evidence>
<dbReference type="RefSeq" id="WP_228417219.1">
    <property type="nucleotide sequence ID" value="NZ_FTOJ01000008.1"/>
</dbReference>
<evidence type="ECO:0000313" key="2">
    <source>
        <dbReference type="Proteomes" id="UP000186246"/>
    </source>
</evidence>